<dbReference type="PANTHER" id="PTHR28069">
    <property type="entry name" value="GH20023P"/>
    <property type="match status" value="1"/>
</dbReference>
<keyword evidence="2" id="KW-1185">Reference proteome</keyword>
<dbReference type="Pfam" id="PF20179">
    <property type="entry name" value="MSS51_C"/>
    <property type="match status" value="1"/>
</dbReference>
<dbReference type="PANTHER" id="PTHR28069:SF2">
    <property type="entry name" value="GH20023P"/>
    <property type="match status" value="1"/>
</dbReference>
<dbReference type="RefSeq" id="XP_024869177.1">
    <property type="nucleotide sequence ID" value="XM_025013409.1"/>
</dbReference>
<feature type="domain" description="Mitochondrial splicing suppressor 51-like C-terminal" evidence="1">
    <location>
        <begin position="61"/>
        <end position="212"/>
    </location>
</feature>
<dbReference type="Proteomes" id="UP000504618">
    <property type="component" value="Unplaced"/>
</dbReference>
<dbReference type="InterPro" id="IPR046824">
    <property type="entry name" value="Mss51-like_C"/>
</dbReference>
<dbReference type="AlphaFoldDB" id="A0A6J1PHY5"/>
<name>A0A6J1PHY5_9HYME</name>
<accession>A0A6J1PHY5</accession>
<dbReference type="GeneID" id="112452937"/>
<gene>
    <name evidence="3" type="primary">LOC112452937</name>
</gene>
<dbReference type="OrthoDB" id="5282002at2759"/>
<evidence type="ECO:0000313" key="2">
    <source>
        <dbReference type="Proteomes" id="UP000504618"/>
    </source>
</evidence>
<reference evidence="3" key="1">
    <citation type="submission" date="2025-08" db="UniProtKB">
        <authorList>
            <consortium name="RefSeq"/>
        </authorList>
    </citation>
    <scope>IDENTIFICATION</scope>
    <source>
        <tissue evidence="3">Whole body</tissue>
    </source>
</reference>
<organism evidence="2 3">
    <name type="scientific">Temnothorax curvispinosus</name>
    <dbReference type="NCBI Taxonomy" id="300111"/>
    <lineage>
        <taxon>Eukaryota</taxon>
        <taxon>Metazoa</taxon>
        <taxon>Ecdysozoa</taxon>
        <taxon>Arthropoda</taxon>
        <taxon>Hexapoda</taxon>
        <taxon>Insecta</taxon>
        <taxon>Pterygota</taxon>
        <taxon>Neoptera</taxon>
        <taxon>Endopterygota</taxon>
        <taxon>Hymenoptera</taxon>
        <taxon>Apocrita</taxon>
        <taxon>Aculeata</taxon>
        <taxon>Formicoidea</taxon>
        <taxon>Formicidae</taxon>
        <taxon>Myrmicinae</taxon>
        <taxon>Temnothorax</taxon>
    </lineage>
</organism>
<evidence type="ECO:0000259" key="1">
    <source>
        <dbReference type="Pfam" id="PF20179"/>
    </source>
</evidence>
<evidence type="ECO:0000313" key="3">
    <source>
        <dbReference type="RefSeq" id="XP_024869177.1"/>
    </source>
</evidence>
<protein>
    <submittedName>
        <fullName evidence="3">Uncharacterized protein LOC112452937</fullName>
    </submittedName>
</protein>
<feature type="non-terminal residue" evidence="3">
    <location>
        <position position="214"/>
    </location>
</feature>
<proteinExistence type="predicted"/>
<feature type="non-terminal residue" evidence="3">
    <location>
        <position position="1"/>
    </location>
</feature>
<sequence>LLAIRGETGSPDMRCYLRHVTDEGKFQNMKDFINAHWNISTDSEMQRNILIGQYSLYMTCPLTLFHAMRLLNCVPKNKAIVIHVVGANDSEEFSLMGWEIFLRLIETAMPVTMIVIGSNLQRNIHMLSENKNLKFDFYDMLYENYVRSSSFVKPDLIVGFNSCIDQHKLGSSKETWAPSIKLIAKQNCPFILTSPTLSTFKKETDIINTILGRK</sequence>